<accession>A0A0F8Y6Q2</accession>
<proteinExistence type="predicted"/>
<sequence length="133" mass="15329">MFIVYIQRRIGGWAFNVRIALGGMVLYGSLTSPPYCAILSTMNLDFSRYDAFHRNMEKYRIHYELNLSPATPNYFLQRGIAFHLMLEYHSNGRKAGEIDVLVAREVQDPKAIAAAKRMFAHWLQRYNPSGPTI</sequence>
<organism evidence="1">
    <name type="scientific">marine sediment metagenome</name>
    <dbReference type="NCBI Taxonomy" id="412755"/>
    <lineage>
        <taxon>unclassified sequences</taxon>
        <taxon>metagenomes</taxon>
        <taxon>ecological metagenomes</taxon>
    </lineage>
</organism>
<dbReference type="EMBL" id="LAZR01058707">
    <property type="protein sequence ID" value="KKK69315.1"/>
    <property type="molecule type" value="Genomic_DNA"/>
</dbReference>
<dbReference type="AlphaFoldDB" id="A0A0F8Y6Q2"/>
<evidence type="ECO:0000313" key="1">
    <source>
        <dbReference type="EMBL" id="KKK69315.1"/>
    </source>
</evidence>
<comment type="caution">
    <text evidence="1">The sequence shown here is derived from an EMBL/GenBank/DDBJ whole genome shotgun (WGS) entry which is preliminary data.</text>
</comment>
<protein>
    <submittedName>
        <fullName evidence="1">Uncharacterized protein</fullName>
    </submittedName>
</protein>
<gene>
    <name evidence="1" type="ORF">LCGC14_2935240</name>
</gene>
<reference evidence="1" key="1">
    <citation type="journal article" date="2015" name="Nature">
        <title>Complex archaea that bridge the gap between prokaryotes and eukaryotes.</title>
        <authorList>
            <person name="Spang A."/>
            <person name="Saw J.H."/>
            <person name="Jorgensen S.L."/>
            <person name="Zaremba-Niedzwiedzka K."/>
            <person name="Martijn J."/>
            <person name="Lind A.E."/>
            <person name="van Eijk R."/>
            <person name="Schleper C."/>
            <person name="Guy L."/>
            <person name="Ettema T.J."/>
        </authorList>
    </citation>
    <scope>NUCLEOTIDE SEQUENCE</scope>
</reference>
<feature type="non-terminal residue" evidence="1">
    <location>
        <position position="133"/>
    </location>
</feature>
<name>A0A0F8Y6Q2_9ZZZZ</name>